<feature type="transmembrane region" description="Helical" evidence="1">
    <location>
        <begin position="162"/>
        <end position="184"/>
    </location>
</feature>
<feature type="transmembrane region" description="Helical" evidence="1">
    <location>
        <begin position="399"/>
        <end position="419"/>
    </location>
</feature>
<dbReference type="Proteomes" id="UP001433088">
    <property type="component" value="Unassembled WGS sequence"/>
</dbReference>
<feature type="transmembrane region" description="Helical" evidence="1">
    <location>
        <begin position="276"/>
        <end position="296"/>
    </location>
</feature>
<keyword evidence="3" id="KW-1185">Reference proteome</keyword>
<protein>
    <submittedName>
        <fullName evidence="2">Exopolysaccharide Pel transporter PelG</fullName>
    </submittedName>
</protein>
<evidence type="ECO:0000313" key="3">
    <source>
        <dbReference type="Proteomes" id="UP001433088"/>
    </source>
</evidence>
<feature type="transmembrane region" description="Helical" evidence="1">
    <location>
        <begin position="61"/>
        <end position="81"/>
    </location>
</feature>
<feature type="transmembrane region" description="Helical" evidence="1">
    <location>
        <begin position="190"/>
        <end position="215"/>
    </location>
</feature>
<evidence type="ECO:0000256" key="1">
    <source>
        <dbReference type="SAM" id="Phobius"/>
    </source>
</evidence>
<dbReference type="EMBL" id="JBBMEU010000068">
    <property type="protein sequence ID" value="MEQ2422989.1"/>
    <property type="molecule type" value="Genomic_DNA"/>
</dbReference>
<feature type="transmembrane region" description="Helical" evidence="1">
    <location>
        <begin position="372"/>
        <end position="392"/>
    </location>
</feature>
<feature type="transmembrane region" description="Helical" evidence="1">
    <location>
        <begin position="341"/>
        <end position="360"/>
    </location>
</feature>
<feature type="transmembrane region" description="Helical" evidence="1">
    <location>
        <begin position="236"/>
        <end position="256"/>
    </location>
</feature>
<gene>
    <name evidence="2" type="primary">pelG</name>
    <name evidence="2" type="ORF">WMO23_09655</name>
</gene>
<accession>A0ABV1CXX2</accession>
<name>A0ABV1CXX2_9FIRM</name>
<reference evidence="2 3" key="1">
    <citation type="submission" date="2024-03" db="EMBL/GenBank/DDBJ databases">
        <title>Human intestinal bacterial collection.</title>
        <authorList>
            <person name="Pauvert C."/>
            <person name="Hitch T.C.A."/>
            <person name="Clavel T."/>
        </authorList>
    </citation>
    <scope>NUCLEOTIDE SEQUENCE [LARGE SCALE GENOMIC DNA]</scope>
    <source>
        <strain evidence="2 3">CLA-AA-H81</strain>
    </source>
</reference>
<organism evidence="2 3">
    <name type="scientific">Megasphaera intestinihominis</name>
    <dbReference type="NCBI Taxonomy" id="3133159"/>
    <lineage>
        <taxon>Bacteria</taxon>
        <taxon>Bacillati</taxon>
        <taxon>Bacillota</taxon>
        <taxon>Negativicutes</taxon>
        <taxon>Veillonellales</taxon>
        <taxon>Veillonellaceae</taxon>
        <taxon>Megasphaera</taxon>
    </lineage>
</organism>
<sequence length="498" mass="57417">MAGVGFELKKLFRARTVAGYLKAYSFSALITTGPFILLTGMVLVVQLLFLWFQVPSYENDIFVASTVYAFIFSQIFSSGFVKVVTRYLSDCISTDNYNDLTASCFGLIAILLFLGSIIAAIFLWNSPLLFGEKLGAYLFFSLLMIIEAESLYLTAVKKFKPLIWGFAIGVSLSIVSIYFMLKYLTLQPTIAAFLGITGGLTVISGFFMIQIIRFFGMPRKGRHFAFLPYFDREWRLFLYAILFSGGIFLPNIIIWTSPSWGVTVAGTYRYAPLYDIVTFYAFLSMLPMMIIFVVYMETRFYETYFNYFQAITRKGNFNDIEAMRKTMVHTLWFELRSSMEFQFLFTILFLSCGTYILSWVHIETQAVNMFDVLLMAVYFVGVFQILGVILEYFNAQRQLLRITVVFFLLNGGLNIFGVLVLGESSYGFTFFIAMAISLFYAWKQLYAYIMNINYYIFCGQPMFYQQHIGWLTLLARRMYGPTVDCLDKEDGFYETEIK</sequence>
<keyword evidence="1" id="KW-0472">Membrane</keyword>
<keyword evidence="1" id="KW-1133">Transmembrane helix</keyword>
<dbReference type="Pfam" id="PF16933">
    <property type="entry name" value="PelG"/>
    <property type="match status" value="1"/>
</dbReference>
<dbReference type="RefSeq" id="WP_020310734.1">
    <property type="nucleotide sequence ID" value="NZ_JBBMEU010000068.1"/>
</dbReference>
<keyword evidence="1" id="KW-0812">Transmembrane</keyword>
<feature type="transmembrane region" description="Helical" evidence="1">
    <location>
        <begin position="21"/>
        <end position="49"/>
    </location>
</feature>
<dbReference type="InterPro" id="IPR031617">
    <property type="entry name" value="PelG"/>
</dbReference>
<comment type="caution">
    <text evidence="2">The sequence shown here is derived from an EMBL/GenBank/DDBJ whole genome shotgun (WGS) entry which is preliminary data.</text>
</comment>
<feature type="transmembrane region" description="Helical" evidence="1">
    <location>
        <begin position="425"/>
        <end position="442"/>
    </location>
</feature>
<feature type="transmembrane region" description="Helical" evidence="1">
    <location>
        <begin position="102"/>
        <end position="124"/>
    </location>
</feature>
<feature type="transmembrane region" description="Helical" evidence="1">
    <location>
        <begin position="136"/>
        <end position="155"/>
    </location>
</feature>
<proteinExistence type="predicted"/>
<evidence type="ECO:0000313" key="2">
    <source>
        <dbReference type="EMBL" id="MEQ2422989.1"/>
    </source>
</evidence>